<comment type="caution">
    <text evidence="7">The sequence shown here is derived from an EMBL/GenBank/DDBJ whole genome shotgun (WGS) entry which is preliminary data.</text>
</comment>
<evidence type="ECO:0000256" key="3">
    <source>
        <dbReference type="ARBA" id="ARBA00023157"/>
    </source>
</evidence>
<organism evidence="7 8">
    <name type="scientific">Saguinus oedipus</name>
    <name type="common">Cotton-top tamarin</name>
    <name type="synonym">Oedipomidas oedipus</name>
    <dbReference type="NCBI Taxonomy" id="9490"/>
    <lineage>
        <taxon>Eukaryota</taxon>
        <taxon>Metazoa</taxon>
        <taxon>Chordata</taxon>
        <taxon>Craniata</taxon>
        <taxon>Vertebrata</taxon>
        <taxon>Euteleostomi</taxon>
        <taxon>Mammalia</taxon>
        <taxon>Eutheria</taxon>
        <taxon>Euarchontoglires</taxon>
        <taxon>Primates</taxon>
        <taxon>Haplorrhini</taxon>
        <taxon>Platyrrhini</taxon>
        <taxon>Cebidae</taxon>
        <taxon>Callitrichinae</taxon>
        <taxon>Saguinus</taxon>
    </lineage>
</organism>
<dbReference type="PANTHER" id="PTHR11219:SF9">
    <property type="entry name" value="TENEURIN-4"/>
    <property type="match status" value="1"/>
</dbReference>
<dbReference type="Gene3D" id="2.10.25.10">
    <property type="entry name" value="Laminin"/>
    <property type="match status" value="1"/>
</dbReference>
<dbReference type="EMBL" id="JASSZA010000010">
    <property type="protein sequence ID" value="KAK2101064.1"/>
    <property type="molecule type" value="Genomic_DNA"/>
</dbReference>
<evidence type="ECO:0000313" key="8">
    <source>
        <dbReference type="Proteomes" id="UP001266305"/>
    </source>
</evidence>
<evidence type="ECO:0000256" key="4">
    <source>
        <dbReference type="PROSITE-ProRule" id="PRU00076"/>
    </source>
</evidence>
<dbReference type="PANTHER" id="PTHR11219">
    <property type="entry name" value="TENEURIN AND N-ACETYLGLUCOSAMINE-1-PHOSPHODIESTER ALPHA-N-ACETYLGLUCOSAMINIDASE"/>
    <property type="match status" value="1"/>
</dbReference>
<dbReference type="PROSITE" id="PS00022">
    <property type="entry name" value="EGF_1"/>
    <property type="match status" value="1"/>
</dbReference>
<dbReference type="Pfam" id="PF23106">
    <property type="entry name" value="EGF_Teneurin"/>
    <property type="match status" value="1"/>
</dbReference>
<reference evidence="7 8" key="1">
    <citation type="submission" date="2023-05" db="EMBL/GenBank/DDBJ databases">
        <title>B98-5 Cell Line De Novo Hybrid Assembly: An Optical Mapping Approach.</title>
        <authorList>
            <person name="Kananen K."/>
            <person name="Auerbach J.A."/>
            <person name="Kautto E."/>
            <person name="Blachly J.S."/>
        </authorList>
    </citation>
    <scope>NUCLEOTIDE SEQUENCE [LARGE SCALE GENOMIC DNA]</scope>
    <source>
        <strain evidence="7">B95-8</strain>
        <tissue evidence="7">Cell line</tissue>
    </source>
</reference>
<dbReference type="Proteomes" id="UP001266305">
    <property type="component" value="Unassembled WGS sequence"/>
</dbReference>
<sequence>MEEGCPGLCNGNGRCTLDLNGWHCVCQLGWRGAGCDTSMETACGDSKDNDGEPALLALELTSVNMGHGHTVAQIPQLWGKREVFVIGNGADPDPRGIEPPPAILRDAPAEDGKGQSENSQ</sequence>
<proteinExistence type="predicted"/>
<protein>
    <recommendedName>
        <fullName evidence="6">EGF-like domain-containing protein</fullName>
    </recommendedName>
</protein>
<feature type="disulfide bond" evidence="4">
    <location>
        <begin position="26"/>
        <end position="35"/>
    </location>
</feature>
<evidence type="ECO:0000256" key="2">
    <source>
        <dbReference type="ARBA" id="ARBA00022737"/>
    </source>
</evidence>
<comment type="caution">
    <text evidence="4">Lacks conserved residue(s) required for the propagation of feature annotation.</text>
</comment>
<accession>A0ABQ9UW86</accession>
<keyword evidence="8" id="KW-1185">Reference proteome</keyword>
<feature type="non-terminal residue" evidence="7">
    <location>
        <position position="120"/>
    </location>
</feature>
<dbReference type="SUPFAM" id="SSF57196">
    <property type="entry name" value="EGF/Laminin"/>
    <property type="match status" value="1"/>
</dbReference>
<keyword evidence="3 4" id="KW-1015">Disulfide bond</keyword>
<name>A0ABQ9UW86_SAGOE</name>
<feature type="domain" description="EGF-like" evidence="6">
    <location>
        <begin position="1"/>
        <end position="36"/>
    </location>
</feature>
<dbReference type="PROSITE" id="PS01186">
    <property type="entry name" value="EGF_2"/>
    <property type="match status" value="1"/>
</dbReference>
<evidence type="ECO:0000256" key="5">
    <source>
        <dbReference type="SAM" id="MobiDB-lite"/>
    </source>
</evidence>
<evidence type="ECO:0000259" key="6">
    <source>
        <dbReference type="PROSITE" id="PS50026"/>
    </source>
</evidence>
<feature type="disulfide bond" evidence="4">
    <location>
        <begin position="5"/>
        <end position="15"/>
    </location>
</feature>
<dbReference type="PROSITE" id="PS50026">
    <property type="entry name" value="EGF_3"/>
    <property type="match status" value="1"/>
</dbReference>
<keyword evidence="1 4" id="KW-0245">EGF-like domain</keyword>
<feature type="region of interest" description="Disordered" evidence="5">
    <location>
        <begin position="89"/>
        <end position="120"/>
    </location>
</feature>
<evidence type="ECO:0000313" key="7">
    <source>
        <dbReference type="EMBL" id="KAK2101064.1"/>
    </source>
</evidence>
<gene>
    <name evidence="7" type="ORF">P7K49_022412</name>
</gene>
<dbReference type="InterPro" id="IPR000742">
    <property type="entry name" value="EGF"/>
</dbReference>
<evidence type="ECO:0000256" key="1">
    <source>
        <dbReference type="ARBA" id="ARBA00022536"/>
    </source>
</evidence>
<dbReference type="InterPro" id="IPR051216">
    <property type="entry name" value="Teneurin"/>
</dbReference>
<keyword evidence="2" id="KW-0677">Repeat</keyword>